<feature type="compositionally biased region" description="Polar residues" evidence="2">
    <location>
        <begin position="573"/>
        <end position="587"/>
    </location>
</feature>
<keyword evidence="3" id="KW-0472">Membrane</keyword>
<proteinExistence type="predicted"/>
<dbReference type="AlphaFoldDB" id="A0A7M5V262"/>
<keyword evidence="5" id="KW-1185">Reference proteome</keyword>
<evidence type="ECO:0000313" key="4">
    <source>
        <dbReference type="EnsemblMetazoa" id="CLYHEMP002274.2"/>
    </source>
</evidence>
<dbReference type="RefSeq" id="XP_066916370.1">
    <property type="nucleotide sequence ID" value="XM_067060269.1"/>
</dbReference>
<evidence type="ECO:0000256" key="1">
    <source>
        <dbReference type="SAM" id="Coils"/>
    </source>
</evidence>
<keyword evidence="3" id="KW-0812">Transmembrane</keyword>
<feature type="region of interest" description="Disordered" evidence="2">
    <location>
        <begin position="11"/>
        <end position="46"/>
    </location>
</feature>
<feature type="compositionally biased region" description="Low complexity" evidence="2">
    <location>
        <begin position="483"/>
        <end position="505"/>
    </location>
</feature>
<feature type="region of interest" description="Disordered" evidence="2">
    <location>
        <begin position="421"/>
        <end position="632"/>
    </location>
</feature>
<keyword evidence="1" id="KW-0175">Coiled coil</keyword>
<keyword evidence="3" id="KW-1133">Transmembrane helix</keyword>
<evidence type="ECO:0000313" key="5">
    <source>
        <dbReference type="Proteomes" id="UP000594262"/>
    </source>
</evidence>
<feature type="compositionally biased region" description="Polar residues" evidence="2">
    <location>
        <begin position="438"/>
        <end position="468"/>
    </location>
</feature>
<evidence type="ECO:0000256" key="3">
    <source>
        <dbReference type="SAM" id="Phobius"/>
    </source>
</evidence>
<evidence type="ECO:0000256" key="2">
    <source>
        <dbReference type="SAM" id="MobiDB-lite"/>
    </source>
</evidence>
<feature type="compositionally biased region" description="Polar residues" evidence="2">
    <location>
        <begin position="506"/>
        <end position="516"/>
    </location>
</feature>
<dbReference type="EnsemblMetazoa" id="CLYHEMT002274.2">
    <property type="protein sequence ID" value="CLYHEMP002274.2"/>
    <property type="gene ID" value="CLYHEMG002274"/>
</dbReference>
<feature type="transmembrane region" description="Helical" evidence="3">
    <location>
        <begin position="60"/>
        <end position="82"/>
    </location>
</feature>
<name>A0A7M5V262_9CNID</name>
<protein>
    <submittedName>
        <fullName evidence="4">Uncharacterized protein</fullName>
    </submittedName>
</protein>
<organism evidence="4 5">
    <name type="scientific">Clytia hemisphaerica</name>
    <dbReference type="NCBI Taxonomy" id="252671"/>
    <lineage>
        <taxon>Eukaryota</taxon>
        <taxon>Metazoa</taxon>
        <taxon>Cnidaria</taxon>
        <taxon>Hydrozoa</taxon>
        <taxon>Hydroidolina</taxon>
        <taxon>Leptothecata</taxon>
        <taxon>Obeliida</taxon>
        <taxon>Clytiidae</taxon>
        <taxon>Clytia</taxon>
    </lineage>
</organism>
<sequence>MVKDEELLLVNTEQGSNSDSDEVVEEFKLPPKQPKRSRKKRKHLPDTRVQSGSSIISWRCCFTFIILSILISGGLVLAFFIYNMHDQIGHLKTQIEYLKGNSNTLFSKHEQKINDLESKHSMVNSFQDNHQMLVKKLETLSAKVKELDEGKSRRREGDVPVVGDVDHQLTTLKTDIESLQSSAAKAEATLSGTQQTILKTLKALSSEIDRLKEQGSSTDNALPNPTPRTVGYMTRTEVEALLKDYSLKKTDTGVEGTSTGDDGASSPTGFVSLPKEIASLQAELHTFNVTHNQDLIRLAKNMLNVKQGLTDFKAEFTSKYEPVIGDLRKATQDVFGQLVNHNQTFIELKEEIRTIYTDINAVNASITNQPRHLKTRPTTQSTINTLPETVTGVKFTQASPHSTPTTAPHIVLNATAVLTTAQTPDNAGGPNLPDETTLHQTDQPVTANPTTVTSQANETTAVTSNHTSPGEPKPIKNQTESDFSGFKTVSKSTSKSTPFSPTSISVGKTTIATTDDTMLAPEGKRSEGGQMNPGDQDTDGRSPGDGSQLPNEGEEEGGSNPQEYPFTNRGNHHQSWTDTDTDSNNGQDYPFGSRHQSRTDPQDGGDQSYPFGSRHSNHRSQIDTGTSDSRTETLSRLLKLLKSNRLSESQRREIMERLLAAQGPDYSGD</sequence>
<accession>A0A7M5V262</accession>
<feature type="compositionally biased region" description="Basic residues" evidence="2">
    <location>
        <begin position="33"/>
        <end position="43"/>
    </location>
</feature>
<dbReference type="Proteomes" id="UP000594262">
    <property type="component" value="Unplaced"/>
</dbReference>
<feature type="coiled-coil region" evidence="1">
    <location>
        <begin position="169"/>
        <end position="214"/>
    </location>
</feature>
<reference evidence="4" key="1">
    <citation type="submission" date="2021-01" db="UniProtKB">
        <authorList>
            <consortium name="EnsemblMetazoa"/>
        </authorList>
    </citation>
    <scope>IDENTIFICATION</scope>
</reference>
<dbReference type="GeneID" id="136803527"/>